<accession>A0A564US63</accession>
<evidence type="ECO:0008006" key="4">
    <source>
        <dbReference type="Google" id="ProtNLM"/>
    </source>
</evidence>
<dbReference type="Gene3D" id="3.30.565.60">
    <property type="match status" value="1"/>
</dbReference>
<proteinExistence type="predicted"/>
<evidence type="ECO:0000256" key="1">
    <source>
        <dbReference type="SAM" id="MobiDB-lite"/>
    </source>
</evidence>
<dbReference type="EMBL" id="CABHNM010000072">
    <property type="protein sequence ID" value="VUX22347.1"/>
    <property type="molecule type" value="Genomic_DNA"/>
</dbReference>
<feature type="compositionally biased region" description="Basic and acidic residues" evidence="1">
    <location>
        <begin position="95"/>
        <end position="104"/>
    </location>
</feature>
<feature type="compositionally biased region" description="Basic and acidic residues" evidence="1">
    <location>
        <begin position="73"/>
        <end position="83"/>
    </location>
</feature>
<dbReference type="RefSeq" id="WP_028087728.1">
    <property type="nucleotide sequence ID" value="NZ_CABHNM010000072.1"/>
</dbReference>
<dbReference type="Proteomes" id="UP000398619">
    <property type="component" value="Unassembled WGS sequence"/>
</dbReference>
<reference evidence="2 3" key="1">
    <citation type="submission" date="2019-07" db="EMBL/GenBank/DDBJ databases">
        <authorList>
            <person name="Hibberd C M."/>
            <person name="Gehrig L. J."/>
            <person name="Chang H.-W."/>
            <person name="Venkatesh S."/>
        </authorList>
    </citation>
    <scope>NUCLEOTIDE SEQUENCE [LARGE SCALE GENOMIC DNA]</scope>
    <source>
        <strain evidence="2">Dorea_longicatena_SSTS_Bg7063</strain>
    </source>
</reference>
<evidence type="ECO:0000313" key="2">
    <source>
        <dbReference type="EMBL" id="VUX22347.1"/>
    </source>
</evidence>
<evidence type="ECO:0000313" key="3">
    <source>
        <dbReference type="Proteomes" id="UP000398619"/>
    </source>
</evidence>
<dbReference type="InterPro" id="IPR038475">
    <property type="entry name" value="RecG_C_sf"/>
</dbReference>
<organism evidence="2 3">
    <name type="scientific">Dorea longicatena</name>
    <dbReference type="NCBI Taxonomy" id="88431"/>
    <lineage>
        <taxon>Bacteria</taxon>
        <taxon>Bacillati</taxon>
        <taxon>Bacillota</taxon>
        <taxon>Clostridia</taxon>
        <taxon>Lachnospirales</taxon>
        <taxon>Lachnospiraceae</taxon>
        <taxon>Dorea</taxon>
    </lineage>
</organism>
<dbReference type="AlphaFoldDB" id="A0A564US63"/>
<gene>
    <name evidence="2" type="ORF">DLSSTS7063_02976</name>
</gene>
<feature type="region of interest" description="Disordered" evidence="1">
    <location>
        <begin position="73"/>
        <end position="104"/>
    </location>
</feature>
<sequence>MIEIVSFPGPDRSVTGDILKELHLTEGRNTGFGKILRAIEANGSSKPEFETDEDHSYFISRLFVHEAFLKDEDSERNRKGAEKRSRKKAGYIAEVGRKSRDNSG</sequence>
<protein>
    <recommendedName>
        <fullName evidence="4">ATP-dependent DNA helicase RecG C-terminal domain-containing protein</fullName>
    </recommendedName>
</protein>
<name>A0A564US63_9FIRM</name>